<comment type="caution">
    <text evidence="2">The sequence shown here is derived from an EMBL/GenBank/DDBJ whole genome shotgun (WGS) entry which is preliminary data.</text>
</comment>
<evidence type="ECO:0000313" key="2">
    <source>
        <dbReference type="EMBL" id="VEL36036.1"/>
    </source>
</evidence>
<reference evidence="2" key="1">
    <citation type="submission" date="2018-11" db="EMBL/GenBank/DDBJ databases">
        <authorList>
            <consortium name="Pathogen Informatics"/>
        </authorList>
    </citation>
    <scope>NUCLEOTIDE SEQUENCE</scope>
</reference>
<dbReference type="Proteomes" id="UP000784294">
    <property type="component" value="Unassembled WGS sequence"/>
</dbReference>
<organism evidence="2 3">
    <name type="scientific">Protopolystoma xenopodis</name>
    <dbReference type="NCBI Taxonomy" id="117903"/>
    <lineage>
        <taxon>Eukaryota</taxon>
        <taxon>Metazoa</taxon>
        <taxon>Spiralia</taxon>
        <taxon>Lophotrochozoa</taxon>
        <taxon>Platyhelminthes</taxon>
        <taxon>Monogenea</taxon>
        <taxon>Polyopisthocotylea</taxon>
        <taxon>Polystomatidea</taxon>
        <taxon>Polystomatidae</taxon>
        <taxon>Protopolystoma</taxon>
    </lineage>
</organism>
<evidence type="ECO:0000313" key="3">
    <source>
        <dbReference type="Proteomes" id="UP000784294"/>
    </source>
</evidence>
<gene>
    <name evidence="2" type="ORF">PXEA_LOCUS29476</name>
</gene>
<keyword evidence="3" id="KW-1185">Reference proteome</keyword>
<feature type="region of interest" description="Disordered" evidence="1">
    <location>
        <begin position="1"/>
        <end position="38"/>
    </location>
</feature>
<protein>
    <submittedName>
        <fullName evidence="2">Uncharacterized protein</fullName>
    </submittedName>
</protein>
<evidence type="ECO:0000256" key="1">
    <source>
        <dbReference type="SAM" id="MobiDB-lite"/>
    </source>
</evidence>
<sequence length="96" mass="9675">MSTSSLATSVVSSSSQPTSSSVASSLPPVSSTPAPSAGVGGSAIAISLGGGQAGLQGYQPNSAEARSAHLYLSQRAVCREARIEQERFYLDVSAED</sequence>
<dbReference type="EMBL" id="CAAALY010251248">
    <property type="protein sequence ID" value="VEL36036.1"/>
    <property type="molecule type" value="Genomic_DNA"/>
</dbReference>
<accession>A0A3S5B7I2</accession>
<proteinExistence type="predicted"/>
<dbReference type="AlphaFoldDB" id="A0A3S5B7I2"/>
<name>A0A3S5B7I2_9PLAT</name>